<keyword evidence="2" id="KW-1185">Reference proteome</keyword>
<evidence type="ECO:0000313" key="2">
    <source>
        <dbReference type="Proteomes" id="UP001434419"/>
    </source>
</evidence>
<accession>A0ABV2BCR3</accession>
<dbReference type="Proteomes" id="UP001434419">
    <property type="component" value="Unassembled WGS sequence"/>
</dbReference>
<dbReference type="EMBL" id="JBETVU010000013">
    <property type="protein sequence ID" value="MES5151049.1"/>
    <property type="molecule type" value="Genomic_DNA"/>
</dbReference>
<dbReference type="RefSeq" id="WP_133476352.1">
    <property type="nucleotide sequence ID" value="NZ_JBETVU010000013.1"/>
</dbReference>
<reference evidence="1" key="1">
    <citation type="submission" date="2024-06" db="EMBL/GenBank/DDBJ databases">
        <title>Vaginal Lactobacillus fatty acid response mechanisms reveal a metabolite-targeted strategy for bacterial vaginosis treatment.</title>
        <authorList>
            <person name="Zhu M."/>
            <person name="Blainey P.C."/>
            <person name="Bloom S.M."/>
            <person name="Kwon D.S."/>
        </authorList>
    </citation>
    <scope>NUCLEOTIDE SEQUENCE</scope>
    <source>
        <strain evidence="1">194_F1_1</strain>
    </source>
</reference>
<sequence>MQDVNSIAEMDHFFSKYDSLVELSLLEEKVKAFFKTLKNVKSTTCQIESDLDIENPDAQYLVCAVVFYNGNSKDWCFKVVNKNYAERVF</sequence>
<gene>
    <name evidence="1" type="ORF">ABVC42_14550</name>
</gene>
<comment type="caution">
    <text evidence="1">The sequence shown here is derived from an EMBL/GenBank/DDBJ whole genome shotgun (WGS) entry which is preliminary data.</text>
</comment>
<protein>
    <submittedName>
        <fullName evidence="1">Uncharacterized protein</fullName>
    </submittedName>
</protein>
<name>A0ABV2BCR3_9LACO</name>
<evidence type="ECO:0000313" key="1">
    <source>
        <dbReference type="EMBL" id="MES5151049.1"/>
    </source>
</evidence>
<proteinExistence type="predicted"/>
<organism evidence="1 2">
    <name type="scientific">Lactobacillus crispatus</name>
    <dbReference type="NCBI Taxonomy" id="47770"/>
    <lineage>
        <taxon>Bacteria</taxon>
        <taxon>Bacillati</taxon>
        <taxon>Bacillota</taxon>
        <taxon>Bacilli</taxon>
        <taxon>Lactobacillales</taxon>
        <taxon>Lactobacillaceae</taxon>
        <taxon>Lactobacillus</taxon>
    </lineage>
</organism>